<protein>
    <submittedName>
        <fullName evidence="1">Uncharacterized protein</fullName>
    </submittedName>
</protein>
<dbReference type="HOGENOM" id="CLU_1999855_0_0_6"/>
<name>D2TV63_CITRI</name>
<evidence type="ECO:0000313" key="1">
    <source>
        <dbReference type="EMBL" id="CBG91806.1"/>
    </source>
</evidence>
<gene>
    <name evidence="1" type="ordered locus">ROD_p1451</name>
</gene>
<geneLocation type="plasmid" evidence="1 2">
    <name>pCROD1</name>
</geneLocation>
<keyword evidence="2" id="KW-1185">Reference proteome</keyword>
<evidence type="ECO:0000313" key="2">
    <source>
        <dbReference type="Proteomes" id="UP000001889"/>
    </source>
</evidence>
<dbReference type="Proteomes" id="UP000001889">
    <property type="component" value="Plasmid pCROD1"/>
</dbReference>
<dbReference type="KEGG" id="cro:ROD_p1451"/>
<dbReference type="AlphaFoldDB" id="D2TV63"/>
<proteinExistence type="predicted"/>
<sequence>MPGMLSHTALWRAGCQGRCRCQQGDKIQCATGTSHECLLTFISLYSVSYITADYLIISFRPCLATEQAEPASPCFSAVVPLSSCSGSRSACTVCPAQLTGFTFPVSIPSGRVAGKPRSPAAVKR</sequence>
<dbReference type="EMBL" id="FN543503">
    <property type="protein sequence ID" value="CBG91806.1"/>
    <property type="molecule type" value="Genomic_DNA"/>
</dbReference>
<accession>D2TV63</accession>
<reference evidence="1 2" key="1">
    <citation type="journal article" date="2010" name="J. Bacteriol.">
        <title>The Citrobacter rodentium genome sequence reveals convergent evolution with human pathogenic Escherichia coli.</title>
        <authorList>
            <person name="Petty N.K."/>
            <person name="Bulgin R."/>
            <person name="Crepin V.F."/>
            <person name="Cerdeno-Tarraga A.M."/>
            <person name="Schroeder G.N."/>
            <person name="Quail M.A."/>
            <person name="Lennard N."/>
            <person name="Corton C."/>
            <person name="Barron A."/>
            <person name="Clark L."/>
            <person name="Toribio A.L."/>
            <person name="Parkhill J."/>
            <person name="Dougan G."/>
            <person name="Frankel G."/>
            <person name="Thomson N.R."/>
        </authorList>
    </citation>
    <scope>NUCLEOTIDE SEQUENCE [LARGE SCALE GENOMIC DNA]</scope>
    <source>
        <strain evidence="1 2">ICC168</strain>
    </source>
</reference>
<organism evidence="1 2">
    <name type="scientific">Citrobacter rodentium (strain ICC168)</name>
    <name type="common">Citrobacter freundii biotype 4280</name>
    <dbReference type="NCBI Taxonomy" id="637910"/>
    <lineage>
        <taxon>Bacteria</taxon>
        <taxon>Pseudomonadati</taxon>
        <taxon>Pseudomonadota</taxon>
        <taxon>Gammaproteobacteria</taxon>
        <taxon>Enterobacterales</taxon>
        <taxon>Enterobacteriaceae</taxon>
        <taxon>Citrobacter</taxon>
    </lineage>
</organism>
<keyword evidence="1" id="KW-0614">Plasmid</keyword>